<keyword evidence="3" id="KW-1003">Cell membrane</keyword>
<feature type="transmembrane region" description="Helical" evidence="7">
    <location>
        <begin position="84"/>
        <end position="105"/>
    </location>
</feature>
<dbReference type="Gene3D" id="1.10.3720.10">
    <property type="entry name" value="MetI-like"/>
    <property type="match status" value="1"/>
</dbReference>
<dbReference type="PANTHER" id="PTHR43386">
    <property type="entry name" value="OLIGOPEPTIDE TRANSPORT SYSTEM PERMEASE PROTEIN APPC"/>
    <property type="match status" value="1"/>
</dbReference>
<dbReference type="GO" id="GO:0055085">
    <property type="term" value="P:transmembrane transport"/>
    <property type="evidence" value="ECO:0007669"/>
    <property type="project" value="InterPro"/>
</dbReference>
<keyword evidence="4 7" id="KW-0812">Transmembrane</keyword>
<dbReference type="CDD" id="cd06261">
    <property type="entry name" value="TM_PBP2"/>
    <property type="match status" value="1"/>
</dbReference>
<evidence type="ECO:0000256" key="4">
    <source>
        <dbReference type="ARBA" id="ARBA00022692"/>
    </source>
</evidence>
<proteinExistence type="inferred from homology"/>
<keyword evidence="2 7" id="KW-0813">Transport</keyword>
<evidence type="ECO:0000313" key="9">
    <source>
        <dbReference type="EMBL" id="BBO89585.1"/>
    </source>
</evidence>
<dbReference type="Proteomes" id="UP000422108">
    <property type="component" value="Chromosome"/>
</dbReference>
<comment type="subcellular location">
    <subcellularLocation>
        <location evidence="1 7">Cell membrane</location>
        <topology evidence="1 7">Multi-pass membrane protein</topology>
    </subcellularLocation>
</comment>
<dbReference type="EMBL" id="AP021879">
    <property type="protein sequence ID" value="BBO89585.1"/>
    <property type="molecule type" value="Genomic_DNA"/>
</dbReference>
<evidence type="ECO:0000256" key="3">
    <source>
        <dbReference type="ARBA" id="ARBA00022475"/>
    </source>
</evidence>
<evidence type="ECO:0000313" key="10">
    <source>
        <dbReference type="Proteomes" id="UP000422108"/>
    </source>
</evidence>
<dbReference type="InterPro" id="IPR000515">
    <property type="entry name" value="MetI-like"/>
</dbReference>
<dbReference type="PROSITE" id="PS50928">
    <property type="entry name" value="ABC_TM1"/>
    <property type="match status" value="1"/>
</dbReference>
<evidence type="ECO:0000256" key="2">
    <source>
        <dbReference type="ARBA" id="ARBA00022448"/>
    </source>
</evidence>
<keyword evidence="6 7" id="KW-0472">Membrane</keyword>
<feature type="transmembrane region" description="Helical" evidence="7">
    <location>
        <begin position="32"/>
        <end position="52"/>
    </location>
</feature>
<comment type="similarity">
    <text evidence="7">Belongs to the binding-protein-dependent transport system permease family.</text>
</comment>
<name>A0A5K8AAG6_9BACT</name>
<gene>
    <name evidence="9" type="ORF">DSCOOX_27650</name>
</gene>
<dbReference type="GO" id="GO:0005886">
    <property type="term" value="C:plasma membrane"/>
    <property type="evidence" value="ECO:0007669"/>
    <property type="project" value="UniProtKB-SubCell"/>
</dbReference>
<dbReference type="PANTHER" id="PTHR43386:SF23">
    <property type="entry name" value="ABC TRANSPORTER"/>
    <property type="match status" value="1"/>
</dbReference>
<accession>A0A5K8AAG6</accession>
<dbReference type="Pfam" id="PF00528">
    <property type="entry name" value="BPD_transp_1"/>
    <property type="match status" value="1"/>
</dbReference>
<dbReference type="SUPFAM" id="SSF161098">
    <property type="entry name" value="MetI-like"/>
    <property type="match status" value="1"/>
</dbReference>
<evidence type="ECO:0000256" key="5">
    <source>
        <dbReference type="ARBA" id="ARBA00022989"/>
    </source>
</evidence>
<dbReference type="InterPro" id="IPR050366">
    <property type="entry name" value="BP-dependent_transpt_permease"/>
</dbReference>
<dbReference type="AlphaFoldDB" id="A0A5K8AAG6"/>
<organism evidence="9 10">
    <name type="scientific">Desulfosarcina ovata subsp. ovata</name>
    <dbReference type="NCBI Taxonomy" id="2752305"/>
    <lineage>
        <taxon>Bacteria</taxon>
        <taxon>Pseudomonadati</taxon>
        <taxon>Thermodesulfobacteriota</taxon>
        <taxon>Desulfobacteria</taxon>
        <taxon>Desulfobacterales</taxon>
        <taxon>Desulfosarcinaceae</taxon>
        <taxon>Desulfosarcina</taxon>
    </lineage>
</organism>
<evidence type="ECO:0000256" key="6">
    <source>
        <dbReference type="ARBA" id="ARBA00023136"/>
    </source>
</evidence>
<keyword evidence="5 7" id="KW-1133">Transmembrane helix</keyword>
<feature type="transmembrane region" description="Helical" evidence="7">
    <location>
        <begin position="112"/>
        <end position="135"/>
    </location>
</feature>
<keyword evidence="10" id="KW-1185">Reference proteome</keyword>
<feature type="transmembrane region" description="Helical" evidence="7">
    <location>
        <begin position="259"/>
        <end position="278"/>
    </location>
</feature>
<dbReference type="InterPro" id="IPR035906">
    <property type="entry name" value="MetI-like_sf"/>
</dbReference>
<evidence type="ECO:0000256" key="7">
    <source>
        <dbReference type="RuleBase" id="RU363032"/>
    </source>
</evidence>
<feature type="transmembrane region" description="Helical" evidence="7">
    <location>
        <begin position="141"/>
        <end position="165"/>
    </location>
</feature>
<evidence type="ECO:0000259" key="8">
    <source>
        <dbReference type="PROSITE" id="PS50928"/>
    </source>
</evidence>
<evidence type="ECO:0000256" key="1">
    <source>
        <dbReference type="ARBA" id="ARBA00004651"/>
    </source>
</evidence>
<protein>
    <submittedName>
        <fullName evidence="9">Peptide ABC transporter permease</fullName>
    </submittedName>
</protein>
<reference evidence="9 10" key="1">
    <citation type="submission" date="2019-11" db="EMBL/GenBank/DDBJ databases">
        <title>Comparative genomics of hydrocarbon-degrading Desulfosarcina strains.</title>
        <authorList>
            <person name="Watanabe M."/>
            <person name="Kojima H."/>
            <person name="Fukui M."/>
        </authorList>
    </citation>
    <scope>NUCLEOTIDE SEQUENCE [LARGE SCALE GENOMIC DNA]</scope>
    <source>
        <strain evidence="10">oXyS1</strain>
    </source>
</reference>
<feature type="domain" description="ABC transmembrane type-1" evidence="8">
    <location>
        <begin position="92"/>
        <end position="282"/>
    </location>
</feature>
<dbReference type="RefSeq" id="WP_197743326.1">
    <property type="nucleotide sequence ID" value="NZ_AP021879.1"/>
</dbReference>
<feature type="transmembrane region" description="Helical" evidence="7">
    <location>
        <begin position="213"/>
        <end position="239"/>
    </location>
</feature>
<sequence length="296" mass="32265">MNTADTISQQIPAAMPDQQKWMYILATRRGRTLLAIFSCLGLLTAILIWGVLVGETGLSTALSQRNQPPGWGHLFGTDWLGRDMLTRVLLGLRLSLSVGLVAALISTVLAMFLGLTAAMLGGVVDTVIIWLVDLFMSLPHLVFQILICFAVGGGVPGVILAVGITHWPGLTRIIRAEALHLKTNNYVLISAKLGHSRFWIARRHLFPHLVPQFLVGLILMFPHAILHEAGLSFIGIGLTPHMPSVGILLGESLRHLSTGYWWLAVIPGAALLIMVKSFDILGENIRTLLTPRTSQD</sequence>